<organism evidence="2 3">
    <name type="scientific">Lithohypha guttulata</name>
    <dbReference type="NCBI Taxonomy" id="1690604"/>
    <lineage>
        <taxon>Eukaryota</taxon>
        <taxon>Fungi</taxon>
        <taxon>Dikarya</taxon>
        <taxon>Ascomycota</taxon>
        <taxon>Pezizomycotina</taxon>
        <taxon>Eurotiomycetes</taxon>
        <taxon>Chaetothyriomycetidae</taxon>
        <taxon>Chaetothyriales</taxon>
        <taxon>Trichomeriaceae</taxon>
        <taxon>Lithohypha</taxon>
    </lineage>
</organism>
<dbReference type="EMBL" id="JAVRRJ010000002">
    <property type="protein sequence ID" value="KAK5088055.1"/>
    <property type="molecule type" value="Genomic_DNA"/>
</dbReference>
<evidence type="ECO:0000256" key="1">
    <source>
        <dbReference type="SAM" id="MobiDB-lite"/>
    </source>
</evidence>
<comment type="caution">
    <text evidence="2">The sequence shown here is derived from an EMBL/GenBank/DDBJ whole genome shotgun (WGS) entry which is preliminary data.</text>
</comment>
<gene>
    <name evidence="2" type="ORF">LTR05_002271</name>
</gene>
<proteinExistence type="predicted"/>
<name>A0AAN7T299_9EURO</name>
<feature type="region of interest" description="Disordered" evidence="1">
    <location>
        <begin position="150"/>
        <end position="213"/>
    </location>
</feature>
<feature type="non-terminal residue" evidence="2">
    <location>
        <position position="213"/>
    </location>
</feature>
<feature type="region of interest" description="Disordered" evidence="1">
    <location>
        <begin position="1"/>
        <end position="64"/>
    </location>
</feature>
<sequence>MLYMGKAWSLSPTPQPQTFRHDRREQSTSRPGLSNAPDPPQRSSANTWSPPPANSYIQEYSPPQGRHYIGQHCVVSRDRSLPGRDRFEARWRSSTVAVQHNGTTPGNSLFGLDLDNMPFLRSQLFGNDEEDVASGLQDHDNGRKQIEVSNSNRSVHHEDEAERDRFSEEPSQSRHKRRRLNTSELVPKQQLSRPVKVHIQRHESSTSIEDIYP</sequence>
<feature type="compositionally biased region" description="Basic and acidic residues" evidence="1">
    <location>
        <begin position="155"/>
        <end position="172"/>
    </location>
</feature>
<dbReference type="Proteomes" id="UP001309876">
    <property type="component" value="Unassembled WGS sequence"/>
</dbReference>
<keyword evidence="3" id="KW-1185">Reference proteome</keyword>
<evidence type="ECO:0000313" key="2">
    <source>
        <dbReference type="EMBL" id="KAK5088055.1"/>
    </source>
</evidence>
<evidence type="ECO:0000313" key="3">
    <source>
        <dbReference type="Proteomes" id="UP001309876"/>
    </source>
</evidence>
<accession>A0AAN7T299</accession>
<reference evidence="2 3" key="1">
    <citation type="submission" date="2023-08" db="EMBL/GenBank/DDBJ databases">
        <title>Black Yeasts Isolated from many extreme environments.</title>
        <authorList>
            <person name="Coleine C."/>
            <person name="Stajich J.E."/>
            <person name="Selbmann L."/>
        </authorList>
    </citation>
    <scope>NUCLEOTIDE SEQUENCE [LARGE SCALE GENOMIC DNA]</scope>
    <source>
        <strain evidence="2 3">CCFEE 5910</strain>
    </source>
</reference>
<protein>
    <submittedName>
        <fullName evidence="2">Uncharacterized protein</fullName>
    </submittedName>
</protein>
<dbReference type="AlphaFoldDB" id="A0AAN7T299"/>